<sequence>MAFNLGPFEVDELSWFLAGLSLVIYLYYRWNVFTPDIHGSFLNCQSNTSPTRLPEESPIYRHRSVPFSIELSYRISREISTVSQLISKALEEKC</sequence>
<accession>A0ACC2UG81</accession>
<evidence type="ECO:0000313" key="2">
    <source>
        <dbReference type="Proteomes" id="UP001165960"/>
    </source>
</evidence>
<keyword evidence="2" id="KW-1185">Reference proteome</keyword>
<keyword evidence="1" id="KW-0436">Ligase</keyword>
<comment type="caution">
    <text evidence="1">The sequence shown here is derived from an EMBL/GenBank/DDBJ whole genome shotgun (WGS) entry which is preliminary data.</text>
</comment>
<proteinExistence type="predicted"/>
<dbReference type="Proteomes" id="UP001165960">
    <property type="component" value="Unassembled WGS sequence"/>
</dbReference>
<dbReference type="EC" id="6.2.1.3" evidence="1"/>
<evidence type="ECO:0000313" key="1">
    <source>
        <dbReference type="EMBL" id="KAJ9085526.1"/>
    </source>
</evidence>
<dbReference type="EMBL" id="QTSX02000757">
    <property type="protein sequence ID" value="KAJ9085526.1"/>
    <property type="molecule type" value="Genomic_DNA"/>
</dbReference>
<reference evidence="1" key="1">
    <citation type="submission" date="2022-04" db="EMBL/GenBank/DDBJ databases">
        <title>Genome of the entomopathogenic fungus Entomophthora muscae.</title>
        <authorList>
            <person name="Elya C."/>
            <person name="Lovett B.R."/>
            <person name="Lee E."/>
            <person name="Macias A.M."/>
            <person name="Hajek A.E."/>
            <person name="De Bivort B.L."/>
            <person name="Kasson M.T."/>
            <person name="De Fine Licht H.H."/>
            <person name="Stajich J.E."/>
        </authorList>
    </citation>
    <scope>NUCLEOTIDE SEQUENCE</scope>
    <source>
        <strain evidence="1">Berkeley</strain>
    </source>
</reference>
<protein>
    <submittedName>
        <fullName evidence="1">Medium-chain fatty acid-CoA ligase faa2</fullName>
        <ecNumber evidence="1">6.2.1.3</ecNumber>
    </submittedName>
</protein>
<gene>
    <name evidence="1" type="primary">FAA2_4</name>
    <name evidence="1" type="ORF">DSO57_1012987</name>
</gene>
<organism evidence="1 2">
    <name type="scientific">Entomophthora muscae</name>
    <dbReference type="NCBI Taxonomy" id="34485"/>
    <lineage>
        <taxon>Eukaryota</taxon>
        <taxon>Fungi</taxon>
        <taxon>Fungi incertae sedis</taxon>
        <taxon>Zoopagomycota</taxon>
        <taxon>Entomophthoromycotina</taxon>
        <taxon>Entomophthoromycetes</taxon>
        <taxon>Entomophthorales</taxon>
        <taxon>Entomophthoraceae</taxon>
        <taxon>Entomophthora</taxon>
    </lineage>
</organism>
<name>A0ACC2UG81_9FUNG</name>